<evidence type="ECO:0008006" key="4">
    <source>
        <dbReference type="Google" id="ProtNLM"/>
    </source>
</evidence>
<evidence type="ECO:0000313" key="2">
    <source>
        <dbReference type="EMBL" id="MFC0676052.1"/>
    </source>
</evidence>
<keyword evidence="3" id="KW-1185">Reference proteome</keyword>
<dbReference type="PROSITE" id="PS51257">
    <property type="entry name" value="PROKAR_LIPOPROTEIN"/>
    <property type="match status" value="1"/>
</dbReference>
<keyword evidence="1" id="KW-0732">Signal</keyword>
<feature type="signal peptide" evidence="1">
    <location>
        <begin position="1"/>
        <end position="22"/>
    </location>
</feature>
<protein>
    <recommendedName>
        <fullName evidence="4">DNA modification methylase</fullName>
    </recommendedName>
</protein>
<evidence type="ECO:0000256" key="1">
    <source>
        <dbReference type="SAM" id="SignalP"/>
    </source>
</evidence>
<dbReference type="Proteomes" id="UP001589793">
    <property type="component" value="Unassembled WGS sequence"/>
</dbReference>
<sequence>MNTVRRPRRLALAAAALGLALAASGCSYFSAVQTHDFYEAADGTQASLYQADGMQLAGVRNAILVQESPERTVLYASVVNYLAEPVTVELTGKDGDTVLFSTSIEVPAGGSVQISPSSAQSVSVSQPTTTGTIVSLEVAAEGQEETVSLPITGTSLEHFAPEADAPAS</sequence>
<gene>
    <name evidence="2" type="ORF">ACFFF6_19045</name>
</gene>
<feature type="chain" id="PRO_5045887571" description="DNA modification methylase" evidence="1">
    <location>
        <begin position="23"/>
        <end position="168"/>
    </location>
</feature>
<proteinExistence type="predicted"/>
<dbReference type="RefSeq" id="WP_376983097.1">
    <property type="nucleotide sequence ID" value="NZ_JBHLSV010000037.1"/>
</dbReference>
<dbReference type="EMBL" id="JBHLSV010000037">
    <property type="protein sequence ID" value="MFC0676052.1"/>
    <property type="molecule type" value="Genomic_DNA"/>
</dbReference>
<reference evidence="2 3" key="1">
    <citation type="submission" date="2024-09" db="EMBL/GenBank/DDBJ databases">
        <authorList>
            <person name="Sun Q."/>
            <person name="Mori K."/>
        </authorList>
    </citation>
    <scope>NUCLEOTIDE SEQUENCE [LARGE SCALE GENOMIC DNA]</scope>
    <source>
        <strain evidence="2 3">CICC 10874</strain>
    </source>
</reference>
<accession>A0ABV6RGD6</accession>
<comment type="caution">
    <text evidence="2">The sequence shown here is derived from an EMBL/GenBank/DDBJ whole genome shotgun (WGS) entry which is preliminary data.</text>
</comment>
<organism evidence="2 3">
    <name type="scientific">Brachybacterium hainanense</name>
    <dbReference type="NCBI Taxonomy" id="1541174"/>
    <lineage>
        <taxon>Bacteria</taxon>
        <taxon>Bacillati</taxon>
        <taxon>Actinomycetota</taxon>
        <taxon>Actinomycetes</taxon>
        <taxon>Micrococcales</taxon>
        <taxon>Dermabacteraceae</taxon>
        <taxon>Brachybacterium</taxon>
    </lineage>
</organism>
<name>A0ABV6RGD6_9MICO</name>
<evidence type="ECO:0000313" key="3">
    <source>
        <dbReference type="Proteomes" id="UP001589793"/>
    </source>
</evidence>